<keyword evidence="2" id="KW-0328">Glycosyltransferase</keyword>
<dbReference type="GO" id="GO:0016020">
    <property type="term" value="C:membrane"/>
    <property type="evidence" value="ECO:0007669"/>
    <property type="project" value="GOC"/>
</dbReference>
<dbReference type="Gene3D" id="3.90.550.10">
    <property type="entry name" value="Spore Coat Polysaccharide Biosynthesis Protein SpsA, Chain A"/>
    <property type="match status" value="1"/>
</dbReference>
<protein>
    <submittedName>
        <fullName evidence="6">Family 2 glycosyl transferase</fullName>
    </submittedName>
</protein>
<name>A0A0G1MS10_9BACT</name>
<dbReference type="GO" id="GO:0009247">
    <property type="term" value="P:glycolipid biosynthetic process"/>
    <property type="evidence" value="ECO:0007669"/>
    <property type="project" value="TreeGrafter"/>
</dbReference>
<keyword evidence="4" id="KW-0812">Transmembrane</keyword>
<evidence type="ECO:0000313" key="7">
    <source>
        <dbReference type="Proteomes" id="UP000034329"/>
    </source>
</evidence>
<proteinExistence type="inferred from homology"/>
<evidence type="ECO:0000256" key="3">
    <source>
        <dbReference type="ARBA" id="ARBA00022679"/>
    </source>
</evidence>
<evidence type="ECO:0000313" key="6">
    <source>
        <dbReference type="EMBL" id="KKU10937.1"/>
    </source>
</evidence>
<organism evidence="6 7">
    <name type="scientific">Candidatus Woesebacteria bacterium GW2011_GWB1_45_5</name>
    <dbReference type="NCBI Taxonomy" id="1618581"/>
    <lineage>
        <taxon>Bacteria</taxon>
        <taxon>Candidatus Woeseibacteriota</taxon>
    </lineage>
</organism>
<evidence type="ECO:0000256" key="1">
    <source>
        <dbReference type="ARBA" id="ARBA00006739"/>
    </source>
</evidence>
<feature type="domain" description="Glycosyltransferase 2-like" evidence="5">
    <location>
        <begin position="6"/>
        <end position="165"/>
    </location>
</feature>
<keyword evidence="3 6" id="KW-0808">Transferase</keyword>
<dbReference type="AlphaFoldDB" id="A0A0G1MS10"/>
<evidence type="ECO:0000259" key="5">
    <source>
        <dbReference type="Pfam" id="PF00535"/>
    </source>
</evidence>
<reference evidence="6 7" key="1">
    <citation type="journal article" date="2015" name="Nature">
        <title>rRNA introns, odd ribosomes, and small enigmatic genomes across a large radiation of phyla.</title>
        <authorList>
            <person name="Brown C.T."/>
            <person name="Hug L.A."/>
            <person name="Thomas B.C."/>
            <person name="Sharon I."/>
            <person name="Castelle C.J."/>
            <person name="Singh A."/>
            <person name="Wilkins M.J."/>
            <person name="Williams K.H."/>
            <person name="Banfield J.F."/>
        </authorList>
    </citation>
    <scope>NUCLEOTIDE SEQUENCE [LARGE SCALE GENOMIC DNA]</scope>
</reference>
<sequence>MNKYCLVIPVINEGQRIRKELRNLKKFSKTVDIVIVDGGSTDDSVNAGFLKKTGVKKKITTPLGQSIQYQAGFSWALKKGYKGIITVDGNNKDDVSAIPRFIKALDSDYDHVQGSRFIKGGKHKNTPRERVFFNRFVISPLLSLAAGFWYTDVPNAFRAYSRKYLTHPGVKPFRKIFKRYDLLFYLAVRANPLKLNTKEIPVTRVYPKTHVPTKILGWKKILDMWDIFKISLGLFNP</sequence>
<dbReference type="Pfam" id="PF00535">
    <property type="entry name" value="Glycos_transf_2"/>
    <property type="match status" value="1"/>
</dbReference>
<evidence type="ECO:0000256" key="4">
    <source>
        <dbReference type="SAM" id="Phobius"/>
    </source>
</evidence>
<evidence type="ECO:0000256" key="2">
    <source>
        <dbReference type="ARBA" id="ARBA00022676"/>
    </source>
</evidence>
<gene>
    <name evidence="6" type="ORF">UX13_C0001G0028</name>
</gene>
<dbReference type="CDD" id="cd04179">
    <property type="entry name" value="DPM_DPG-synthase_like"/>
    <property type="match status" value="1"/>
</dbReference>
<comment type="caution">
    <text evidence="6">The sequence shown here is derived from an EMBL/GenBank/DDBJ whole genome shotgun (WGS) entry which is preliminary data.</text>
</comment>
<dbReference type="GO" id="GO:0004582">
    <property type="term" value="F:dolichyl-phosphate beta-D-mannosyltransferase activity"/>
    <property type="evidence" value="ECO:0007669"/>
    <property type="project" value="InterPro"/>
</dbReference>
<feature type="transmembrane region" description="Helical" evidence="4">
    <location>
        <begin position="132"/>
        <end position="150"/>
    </location>
</feature>
<keyword evidence="4" id="KW-1133">Transmembrane helix</keyword>
<accession>A0A0G1MS10</accession>
<keyword evidence="4" id="KW-0472">Membrane</keyword>
<dbReference type="InterPro" id="IPR039528">
    <property type="entry name" value="DPM1-like"/>
</dbReference>
<dbReference type="EMBL" id="LCLA01000001">
    <property type="protein sequence ID" value="KKU10937.1"/>
    <property type="molecule type" value="Genomic_DNA"/>
</dbReference>
<dbReference type="PANTHER" id="PTHR43398">
    <property type="entry name" value="DOLICHOL-PHOSPHATE MANNOSYLTRANSFERASE SUBUNIT 1"/>
    <property type="match status" value="1"/>
</dbReference>
<dbReference type="InterPro" id="IPR001173">
    <property type="entry name" value="Glyco_trans_2-like"/>
</dbReference>
<dbReference type="PANTHER" id="PTHR43398:SF1">
    <property type="entry name" value="DOLICHOL-PHOSPHATE MANNOSYLTRANSFERASE SUBUNIT 1"/>
    <property type="match status" value="1"/>
</dbReference>
<dbReference type="SUPFAM" id="SSF53448">
    <property type="entry name" value="Nucleotide-diphospho-sugar transferases"/>
    <property type="match status" value="1"/>
</dbReference>
<dbReference type="InterPro" id="IPR029044">
    <property type="entry name" value="Nucleotide-diphossugar_trans"/>
</dbReference>
<dbReference type="Proteomes" id="UP000034329">
    <property type="component" value="Unassembled WGS sequence"/>
</dbReference>
<comment type="similarity">
    <text evidence="1">Belongs to the glycosyltransferase 2 family.</text>
</comment>